<dbReference type="SUPFAM" id="SSF56112">
    <property type="entry name" value="Protein kinase-like (PK-like)"/>
    <property type="match status" value="1"/>
</dbReference>
<gene>
    <name evidence="1" type="ORF">FL622_06030</name>
</gene>
<dbReference type="RefSeq" id="WP_092056990.1">
    <property type="nucleotide sequence ID" value="NZ_FOJJ01000023.1"/>
</dbReference>
<dbReference type="OrthoDB" id="8534453at2"/>
<organism evidence="1 2">
    <name type="scientific">Trichloromonas acetexigens</name>
    <dbReference type="NCBI Taxonomy" id="38815"/>
    <lineage>
        <taxon>Bacteria</taxon>
        <taxon>Pseudomonadati</taxon>
        <taxon>Thermodesulfobacteriota</taxon>
        <taxon>Desulfuromonadia</taxon>
        <taxon>Desulfuromonadales</taxon>
        <taxon>Trichloromonadaceae</taxon>
        <taxon>Trichloromonas</taxon>
    </lineage>
</organism>
<dbReference type="AlphaFoldDB" id="A0A550JHR9"/>
<protein>
    <submittedName>
        <fullName evidence="1">Toluene tolerance protein</fullName>
    </submittedName>
</protein>
<dbReference type="Gene3D" id="1.10.510.10">
    <property type="entry name" value="Transferase(Phosphotransferase) domain 1"/>
    <property type="match status" value="1"/>
</dbReference>
<dbReference type="InterPro" id="IPR011009">
    <property type="entry name" value="Kinase-like_dom_sf"/>
</dbReference>
<accession>A0A550JHR9</accession>
<sequence length="224" mass="25752">MIVISRSAYHSLIEQSQVIERDAYGEKVLVAPDGHYIKIFRTKKRLSTAAIRPYALRFQSNAEKLACLGIPTVQVCSVSYCPENRRHLVTYRPLPGETLRSALRTGEGQDDFLAAFARFLAKLHRRGIYFRSIHFGNVIIQPDSNEPGLIDIADMRIRRRPLGASARARNLRHFLRYREDVHALKAFGLARFLEIYLEDADLRGWQCLLFRRLAARTLSKGLQR</sequence>
<reference evidence="1 2" key="1">
    <citation type="submission" date="2019-07" db="EMBL/GenBank/DDBJ databases">
        <title>Insights of Desulfuromonas acetexigens electromicrobiology.</title>
        <authorList>
            <person name="Katuri K."/>
            <person name="Sapireddy V."/>
            <person name="Shaw D.R."/>
            <person name="Saikaly P."/>
        </authorList>
    </citation>
    <scope>NUCLEOTIDE SEQUENCE [LARGE SCALE GENOMIC DNA]</scope>
    <source>
        <strain evidence="1 2">2873</strain>
    </source>
</reference>
<evidence type="ECO:0000313" key="1">
    <source>
        <dbReference type="EMBL" id="TRO82734.1"/>
    </source>
</evidence>
<comment type="caution">
    <text evidence="1">The sequence shown here is derived from an EMBL/GenBank/DDBJ whole genome shotgun (WGS) entry which is preliminary data.</text>
</comment>
<dbReference type="EMBL" id="VJVV01000003">
    <property type="protein sequence ID" value="TRO82734.1"/>
    <property type="molecule type" value="Genomic_DNA"/>
</dbReference>
<evidence type="ECO:0000313" key="2">
    <source>
        <dbReference type="Proteomes" id="UP000317155"/>
    </source>
</evidence>
<proteinExistence type="predicted"/>
<keyword evidence="2" id="KW-1185">Reference proteome</keyword>
<dbReference type="Proteomes" id="UP000317155">
    <property type="component" value="Unassembled WGS sequence"/>
</dbReference>
<name>A0A550JHR9_9BACT</name>